<evidence type="ECO:0000313" key="3">
    <source>
        <dbReference type="Proteomes" id="UP000275281"/>
    </source>
</evidence>
<dbReference type="EMBL" id="RPOK01000002">
    <property type="protein sequence ID" value="RPJ67562.1"/>
    <property type="molecule type" value="Genomic_DNA"/>
</dbReference>
<reference evidence="2 3" key="1">
    <citation type="submission" date="2018-11" db="EMBL/GenBank/DDBJ databases">
        <authorList>
            <person name="Ye M.-Q."/>
            <person name="Du Z.-J."/>
        </authorList>
    </citation>
    <scope>NUCLEOTIDE SEQUENCE [LARGE SCALE GENOMIC DNA]</scope>
    <source>
        <strain evidence="2 3">U0105</strain>
    </source>
</reference>
<sequence length="868" mass="89772">MRKLLICTSVMAALGLTGCGGGGETIADIEASTPESVAFSRVAYDPANGVLSTPNNLLLSPNASGFFDFTLNLPAEDPTDRSDPFVAINALDGWATAHPFTFDVNTTNNVGLDGTSLAAGVRLFEATLGLDPSDPDCFPIQNPVAGCKLGDELALGEDFVLSLADSDTVAVIPLKPLKPAQSYFLVTTTGLKDNNGQEVQGSSTWELVREDINEKPLSTPSQLGLQELTNSHVNLLMGAGLEREEITYVSAFTTQSTGVVLNTIKQLMIGEFAARAGAGDPTAGEALPVIVARESSGAPNAMEALGLVTDEAVAGAVQVGISLLPPELEAVVPLIQATDFSALTTCDGLIGTSQGMLADTWGPLNDFAVGVAEGILEQAGAFCAADLYESTISLPYYSAIPTAENPLAPITNSWTSACDSGFVLAAAPASVLEMATPGPNAALCQQVGLNDLRVNGEMLDPERNLTKFSPVPQPQGGNNGFETLDVQITVPNDALVEKPAAGWPIAILMHGITSKKEDMLAMTGALSAAGIATIAIDQPIHGSRGFDINPVAPGDELNASTVSATHYMNLAYLLTARDNLRQSVSDLLGLRLGINALIDGTADQKIDIDTSNVSVVGVSLGAITGGNFAAVANTPMPGELGALDSFFAVKTAALESPGGGIPSFLLESPAFGPLIKSLLIGQTLEAEFNGFLANFYPDAGGQYTEDQRSAAVEPFLEVLTPEQRAGVQSLFSLFAFASQTVLESGDPINYASTLGQNTPTLQLTVVGDGTDMNKPDQVIPVSVAPPGSPLAGQLPLARQIGLQQVTSTLIGGADTVSGLTLFNQGAHASSLNPSASAAATVEMQTQIATYLKSQGTIIPITNTDVIAN</sequence>
<proteinExistence type="predicted"/>
<dbReference type="NCBIfam" id="TIGR03502">
    <property type="entry name" value="lipase_Pla1_cef"/>
    <property type="match status" value="1"/>
</dbReference>
<dbReference type="PROSITE" id="PS51257">
    <property type="entry name" value="PROKAR_LIPOPROTEIN"/>
    <property type="match status" value="1"/>
</dbReference>
<dbReference type="SUPFAM" id="SSF53474">
    <property type="entry name" value="alpha/beta-Hydrolases"/>
    <property type="match status" value="1"/>
</dbReference>
<accession>A0A3N5Y1L8</accession>
<feature type="domain" description="Bacterial virulence factor lipase N-terminal" evidence="1">
    <location>
        <begin position="42"/>
        <end position="273"/>
    </location>
</feature>
<dbReference type="InterPro" id="IPR025920">
    <property type="entry name" value="Lipase_bact_N"/>
</dbReference>
<name>A0A3N5Y1L8_9ALTE</name>
<dbReference type="Proteomes" id="UP000275281">
    <property type="component" value="Unassembled WGS sequence"/>
</dbReference>
<comment type="caution">
    <text evidence="2">The sequence shown here is derived from an EMBL/GenBank/DDBJ whole genome shotgun (WGS) entry which is preliminary data.</text>
</comment>
<dbReference type="RefSeq" id="WP_124027462.1">
    <property type="nucleotide sequence ID" value="NZ_JBHRSN010000015.1"/>
</dbReference>
<dbReference type="InterPro" id="IPR029058">
    <property type="entry name" value="AB_hydrolase_fold"/>
</dbReference>
<keyword evidence="3" id="KW-1185">Reference proteome</keyword>
<evidence type="ECO:0000313" key="2">
    <source>
        <dbReference type="EMBL" id="RPJ67562.1"/>
    </source>
</evidence>
<dbReference type="InterPro" id="IPR020009">
    <property type="entry name" value="VolA/Pla-1/cef"/>
</dbReference>
<gene>
    <name evidence="2" type="ORF">DRW07_08595</name>
</gene>
<dbReference type="AlphaFoldDB" id="A0A3N5Y1L8"/>
<evidence type="ECO:0000259" key="1">
    <source>
        <dbReference type="Pfam" id="PF12262"/>
    </source>
</evidence>
<protein>
    <recommendedName>
        <fullName evidence="1">Bacterial virulence factor lipase N-terminal domain-containing protein</fullName>
    </recommendedName>
</protein>
<dbReference type="Pfam" id="PF12262">
    <property type="entry name" value="Lipase_bact_N"/>
    <property type="match status" value="1"/>
</dbReference>
<dbReference type="Gene3D" id="3.40.50.1820">
    <property type="entry name" value="alpha/beta hydrolase"/>
    <property type="match status" value="1"/>
</dbReference>
<organism evidence="2 3">
    <name type="scientific">Alteromonas sediminis</name>
    <dbReference type="NCBI Taxonomy" id="2259342"/>
    <lineage>
        <taxon>Bacteria</taxon>
        <taxon>Pseudomonadati</taxon>
        <taxon>Pseudomonadota</taxon>
        <taxon>Gammaproteobacteria</taxon>
        <taxon>Alteromonadales</taxon>
        <taxon>Alteromonadaceae</taxon>
        <taxon>Alteromonas/Salinimonas group</taxon>
        <taxon>Alteromonas</taxon>
    </lineage>
</organism>
<dbReference type="OrthoDB" id="5477453at2"/>